<gene>
    <name evidence="7" type="ORF">PIIN_10805</name>
</gene>
<evidence type="ECO:0000256" key="1">
    <source>
        <dbReference type="ARBA" id="ARBA00004173"/>
    </source>
</evidence>
<keyword evidence="8" id="KW-1185">Reference proteome</keyword>
<comment type="caution">
    <text evidence="7">The sequence shown here is derived from an EMBL/GenBank/DDBJ whole genome shotgun (WGS) entry which is preliminary data.</text>
</comment>
<dbReference type="AlphaFoldDB" id="G4TZS6"/>
<dbReference type="GO" id="GO:0005739">
    <property type="term" value="C:mitochondrion"/>
    <property type="evidence" value="ECO:0007669"/>
    <property type="project" value="UniProtKB-SubCell"/>
</dbReference>
<dbReference type="PANTHER" id="PTHR48182">
    <property type="entry name" value="PROTEIN SERAC1"/>
    <property type="match status" value="1"/>
</dbReference>
<dbReference type="InterPro" id="IPR029058">
    <property type="entry name" value="AB_hydrolase_fold"/>
</dbReference>
<evidence type="ECO:0000313" key="8">
    <source>
        <dbReference type="Proteomes" id="UP000007148"/>
    </source>
</evidence>
<dbReference type="GO" id="GO:0016020">
    <property type="term" value="C:membrane"/>
    <property type="evidence" value="ECO:0007669"/>
    <property type="project" value="UniProtKB-SubCell"/>
</dbReference>
<dbReference type="EMBL" id="CAFZ01001031">
    <property type="protein sequence ID" value="CCA76819.1"/>
    <property type="molecule type" value="Genomic_DNA"/>
</dbReference>
<dbReference type="InterPro" id="IPR052374">
    <property type="entry name" value="SERAC1"/>
</dbReference>
<reference evidence="7 8" key="1">
    <citation type="journal article" date="2011" name="PLoS Pathog.">
        <title>Endophytic Life Strategies Decoded by Genome and Transcriptome Analyses of the Mutualistic Root Symbiont Piriformospora indica.</title>
        <authorList>
            <person name="Zuccaro A."/>
            <person name="Lahrmann U."/>
            <person name="Guldener U."/>
            <person name="Langen G."/>
            <person name="Pfiffi S."/>
            <person name="Biedenkopf D."/>
            <person name="Wong P."/>
            <person name="Samans B."/>
            <person name="Grimm C."/>
            <person name="Basiewicz M."/>
            <person name="Murat C."/>
            <person name="Martin F."/>
            <person name="Kogel K.H."/>
        </authorList>
    </citation>
    <scope>NUCLEOTIDE SEQUENCE [LARGE SCALE GENOMIC DNA]</scope>
    <source>
        <strain evidence="7 8">DSM 11827</strain>
    </source>
</reference>
<dbReference type="eggNOG" id="ENOG502SX9J">
    <property type="taxonomic scope" value="Eukaryota"/>
</dbReference>
<evidence type="ECO:0000256" key="5">
    <source>
        <dbReference type="ARBA" id="ARBA00023128"/>
    </source>
</evidence>
<protein>
    <recommendedName>
        <fullName evidence="9">DUF676 domain-containing protein</fullName>
    </recommendedName>
</protein>
<dbReference type="GO" id="GO:0005783">
    <property type="term" value="C:endoplasmic reticulum"/>
    <property type="evidence" value="ECO:0007669"/>
    <property type="project" value="UniProtKB-SubCell"/>
</dbReference>
<dbReference type="InParanoid" id="G4TZS6"/>
<dbReference type="STRING" id="1109443.G4TZS6"/>
<proteinExistence type="predicted"/>
<dbReference type="OMA" id="HETCVST"/>
<evidence type="ECO:0008006" key="9">
    <source>
        <dbReference type="Google" id="ProtNLM"/>
    </source>
</evidence>
<dbReference type="PANTHER" id="PTHR48182:SF2">
    <property type="entry name" value="PROTEIN SERAC1"/>
    <property type="match status" value="1"/>
</dbReference>
<evidence type="ECO:0000256" key="4">
    <source>
        <dbReference type="ARBA" id="ARBA00022824"/>
    </source>
</evidence>
<keyword evidence="6" id="KW-0472">Membrane</keyword>
<dbReference type="Gene3D" id="3.40.50.1820">
    <property type="entry name" value="alpha/beta hydrolase"/>
    <property type="match status" value="1"/>
</dbReference>
<dbReference type="SUPFAM" id="SSF53474">
    <property type="entry name" value="alpha/beta-Hydrolases"/>
    <property type="match status" value="1"/>
</dbReference>
<dbReference type="HOGENOM" id="CLU_118193_2_0_1"/>
<organism evidence="7 8">
    <name type="scientific">Serendipita indica (strain DSM 11827)</name>
    <name type="common">Root endophyte fungus</name>
    <name type="synonym">Piriformospora indica</name>
    <dbReference type="NCBI Taxonomy" id="1109443"/>
    <lineage>
        <taxon>Eukaryota</taxon>
        <taxon>Fungi</taxon>
        <taxon>Dikarya</taxon>
        <taxon>Basidiomycota</taxon>
        <taxon>Agaricomycotina</taxon>
        <taxon>Agaricomycetes</taxon>
        <taxon>Sebacinales</taxon>
        <taxon>Serendipitaceae</taxon>
        <taxon>Serendipita</taxon>
    </lineage>
</organism>
<accession>G4TZS6</accession>
<dbReference type="OrthoDB" id="3246270at2759"/>
<sequence>MSKPEIKDYGFKELFPGKEPVVDVVAIHGLDGHRENTWTDGGILWLRHFLPLSLPRARVLTYGYDADTQHETCVSTQNIHRHAQKLAQSLSMNRKDDPRRPIIFIAHDLGGIILKKVYQMNDNSTRC</sequence>
<evidence type="ECO:0000256" key="3">
    <source>
        <dbReference type="ARBA" id="ARBA00004370"/>
    </source>
</evidence>
<keyword evidence="5" id="KW-0496">Mitochondrion</keyword>
<keyword evidence="4" id="KW-0256">Endoplasmic reticulum</keyword>
<comment type="subcellular location">
    <subcellularLocation>
        <location evidence="2">Endoplasmic reticulum</location>
    </subcellularLocation>
    <subcellularLocation>
        <location evidence="3">Membrane</location>
    </subcellularLocation>
    <subcellularLocation>
        <location evidence="1">Mitochondrion</location>
    </subcellularLocation>
</comment>
<evidence type="ECO:0000313" key="7">
    <source>
        <dbReference type="EMBL" id="CCA76819.1"/>
    </source>
</evidence>
<evidence type="ECO:0000256" key="6">
    <source>
        <dbReference type="ARBA" id="ARBA00023136"/>
    </source>
</evidence>
<name>G4TZS6_SERID</name>
<evidence type="ECO:0000256" key="2">
    <source>
        <dbReference type="ARBA" id="ARBA00004240"/>
    </source>
</evidence>
<dbReference type="Proteomes" id="UP000007148">
    <property type="component" value="Unassembled WGS sequence"/>
</dbReference>